<dbReference type="Pfam" id="PF13470">
    <property type="entry name" value="PIN_3"/>
    <property type="match status" value="1"/>
</dbReference>
<dbReference type="InterPro" id="IPR002716">
    <property type="entry name" value="PIN_dom"/>
</dbReference>
<dbReference type="eggNOG" id="COG1569">
    <property type="taxonomic scope" value="Bacteria"/>
</dbReference>
<dbReference type="PANTHER" id="PTHR34610">
    <property type="entry name" value="SSL7007 PROTEIN"/>
    <property type="match status" value="1"/>
</dbReference>
<proteinExistence type="predicted"/>
<comment type="caution">
    <text evidence="2">The sequence shown here is derived from an EMBL/GenBank/DDBJ whole genome shotgun (WGS) entry which is preliminary data.</text>
</comment>
<dbReference type="SUPFAM" id="SSF88723">
    <property type="entry name" value="PIN domain-like"/>
    <property type="match status" value="1"/>
</dbReference>
<evidence type="ECO:0000259" key="1">
    <source>
        <dbReference type="Pfam" id="PF13470"/>
    </source>
</evidence>
<sequence length="134" mass="14864">MRVVLDANVIIAAAAARGVCEAVFELCLEQHQLIICEGLLREIDEKLRFKINVPAPVVAEYLQLLRNNTETVTPSAVDPESCRDPDDLVIPGLVSPGNVEAIVTGDQDLLVPGSYEKARIISPREFWEQERRGR</sequence>
<accession>D6SUV8</accession>
<evidence type="ECO:0000313" key="3">
    <source>
        <dbReference type="Proteomes" id="UP000005496"/>
    </source>
</evidence>
<name>D6SUV8_9BACT</name>
<protein>
    <submittedName>
        <fullName evidence="2">PilT protein domain protein</fullName>
    </submittedName>
</protein>
<dbReference type="EMBL" id="ACJN02000004">
    <property type="protein sequence ID" value="EFI33088.1"/>
    <property type="molecule type" value="Genomic_DNA"/>
</dbReference>
<reference evidence="2" key="1">
    <citation type="submission" date="2010-05" db="EMBL/GenBank/DDBJ databases">
        <title>The draft genome of Desulfonatronospira thiodismutans ASO3-1.</title>
        <authorList>
            <consortium name="US DOE Joint Genome Institute (JGI-PGF)"/>
            <person name="Lucas S."/>
            <person name="Copeland A."/>
            <person name="Lapidus A."/>
            <person name="Cheng J.-F."/>
            <person name="Bruce D."/>
            <person name="Goodwin L."/>
            <person name="Pitluck S."/>
            <person name="Chertkov O."/>
            <person name="Brettin T."/>
            <person name="Detter J.C."/>
            <person name="Han C."/>
            <person name="Land M.L."/>
            <person name="Hauser L."/>
            <person name="Kyrpides N."/>
            <person name="Mikhailova N."/>
            <person name="Muyzer G."/>
            <person name="Woyke T."/>
        </authorList>
    </citation>
    <scope>NUCLEOTIDE SEQUENCE [LARGE SCALE GENOMIC DNA]</scope>
    <source>
        <strain evidence="2">ASO3-1</strain>
    </source>
</reference>
<dbReference type="RefSeq" id="WP_008871780.1">
    <property type="nucleotide sequence ID" value="NZ_ACJN02000004.1"/>
</dbReference>
<dbReference type="PANTHER" id="PTHR34610:SF3">
    <property type="entry name" value="SSL7007 PROTEIN"/>
    <property type="match status" value="1"/>
</dbReference>
<dbReference type="InterPro" id="IPR029060">
    <property type="entry name" value="PIN-like_dom_sf"/>
</dbReference>
<gene>
    <name evidence="2" type="ORF">Dthio_PD0403</name>
</gene>
<keyword evidence="3" id="KW-1185">Reference proteome</keyword>
<dbReference type="NCBIfam" id="TIGR00305">
    <property type="entry name" value="putative toxin-antitoxin system toxin component, PIN family"/>
    <property type="match status" value="1"/>
</dbReference>
<feature type="domain" description="PIN" evidence="1">
    <location>
        <begin position="2"/>
        <end position="107"/>
    </location>
</feature>
<evidence type="ECO:0000313" key="2">
    <source>
        <dbReference type="EMBL" id="EFI33088.1"/>
    </source>
</evidence>
<dbReference type="AlphaFoldDB" id="D6SUV8"/>
<dbReference type="Proteomes" id="UP000005496">
    <property type="component" value="Unassembled WGS sequence"/>
</dbReference>
<dbReference type="InterPro" id="IPR002850">
    <property type="entry name" value="PIN_toxin-like"/>
</dbReference>
<organism evidence="2 3">
    <name type="scientific">Desulfonatronospira thiodismutans ASO3-1</name>
    <dbReference type="NCBI Taxonomy" id="555779"/>
    <lineage>
        <taxon>Bacteria</taxon>
        <taxon>Pseudomonadati</taxon>
        <taxon>Thermodesulfobacteriota</taxon>
        <taxon>Desulfovibrionia</taxon>
        <taxon>Desulfovibrionales</taxon>
        <taxon>Desulfonatronovibrionaceae</taxon>
        <taxon>Desulfonatronospira</taxon>
    </lineage>
</organism>